<dbReference type="Pfam" id="PF23189">
    <property type="entry name" value="UPF0261_C"/>
    <property type="match status" value="1"/>
</dbReference>
<comment type="caution">
    <text evidence="3">The sequence shown here is derived from an EMBL/GenBank/DDBJ whole genome shotgun (WGS) entry which is preliminary data.</text>
</comment>
<gene>
    <name evidence="3" type="ORF">ACFPCY_25265</name>
</gene>
<dbReference type="RefSeq" id="WP_378259146.1">
    <property type="nucleotide sequence ID" value="NZ_JBHSIT010000007.1"/>
</dbReference>
<dbReference type="Gene3D" id="3.40.50.12020">
    <property type="entry name" value="Uncharacterised protein family UPF0261, NN domain"/>
    <property type="match status" value="1"/>
</dbReference>
<feature type="domain" description="UPF0261" evidence="2">
    <location>
        <begin position="199"/>
        <end position="413"/>
    </location>
</feature>
<evidence type="ECO:0000259" key="2">
    <source>
        <dbReference type="Pfam" id="PF23189"/>
    </source>
</evidence>
<protein>
    <submittedName>
        <fullName evidence="3">Tm-1-like ATP-binding domain-containing protein</fullName>
    </submittedName>
</protein>
<feature type="domain" description="UPF0261" evidence="1">
    <location>
        <begin position="3"/>
        <end position="175"/>
    </location>
</feature>
<evidence type="ECO:0000313" key="4">
    <source>
        <dbReference type="Proteomes" id="UP001595872"/>
    </source>
</evidence>
<dbReference type="PANTHER" id="PTHR31862:SF1">
    <property type="entry name" value="UPF0261 DOMAIN PROTEIN (AFU_ORTHOLOGUE AFUA_1G10120)"/>
    <property type="match status" value="1"/>
</dbReference>
<dbReference type="PANTHER" id="PTHR31862">
    <property type="entry name" value="UPF0261 DOMAIN PROTEIN (AFU_ORTHOLOGUE AFUA_1G10120)"/>
    <property type="match status" value="1"/>
</dbReference>
<evidence type="ECO:0000313" key="3">
    <source>
        <dbReference type="EMBL" id="MFC4910648.1"/>
    </source>
</evidence>
<keyword evidence="4" id="KW-1185">Reference proteome</keyword>
<dbReference type="Proteomes" id="UP001595872">
    <property type="component" value="Unassembled WGS sequence"/>
</dbReference>
<dbReference type="EMBL" id="JBHSIT010000007">
    <property type="protein sequence ID" value="MFC4910648.1"/>
    <property type="molecule type" value="Genomic_DNA"/>
</dbReference>
<accession>A0ABV9U456</accession>
<name>A0ABV9U456_9ACTN</name>
<organism evidence="3 4">
    <name type="scientific">Actinomadura gamaensis</name>
    <dbReference type="NCBI Taxonomy" id="1763541"/>
    <lineage>
        <taxon>Bacteria</taxon>
        <taxon>Bacillati</taxon>
        <taxon>Actinomycetota</taxon>
        <taxon>Actinomycetes</taxon>
        <taxon>Streptosporangiales</taxon>
        <taxon>Thermomonosporaceae</taxon>
        <taxon>Actinomadura</taxon>
    </lineage>
</organism>
<dbReference type="InterPro" id="IPR056778">
    <property type="entry name" value="UPF0261_C"/>
</dbReference>
<dbReference type="CDD" id="cd15488">
    <property type="entry name" value="Tm-1-like"/>
    <property type="match status" value="1"/>
</dbReference>
<proteinExistence type="predicted"/>
<dbReference type="InterPro" id="IPR044122">
    <property type="entry name" value="UPF0261_N"/>
</dbReference>
<sequence>MVTVVLIGTLDTKGVEYGWVRDRLRALGVDVLLVDTGTRAAPRVAPDITRARVAEAAGLALTDLGRDRGAAVTAMARGASAMLRRLHDEGRLHGVLAIGGSGNSALSCEAMRALPVGVPKMMVSSMASGDVSHYVGGSDLTLMYSVVDVAGINRVSERVLGNAAAAVAGMARAYASVSGSARAHASGSVARIAGGQAARPVIGATMAGVTTRGVDGARERLADLGYEVLVFHASGAGGRSFEAMAGAGELSAVLDATLLEVSTGLLGGVGAACRDRLRSAGRAGIPQVVSLGALDMGKFGPSVPDRLAGRHVHVHNASVTVVRTSPAECAALGRLVADRLRDAAGPVSLFVPLRGLSSLGAPGGPYHDPAADAVLFDAVREGLAGSPVEIRECDTDADDPEFGRAMADRLHALLTERENRAACGAGSARHAC</sequence>
<dbReference type="InterPro" id="IPR008322">
    <property type="entry name" value="UPF0261"/>
</dbReference>
<dbReference type="Pfam" id="PF06792">
    <property type="entry name" value="UPF0261"/>
    <property type="match status" value="1"/>
</dbReference>
<evidence type="ECO:0000259" key="1">
    <source>
        <dbReference type="Pfam" id="PF06792"/>
    </source>
</evidence>
<dbReference type="NCBIfam" id="NF002674">
    <property type="entry name" value="PRK02399.1-2"/>
    <property type="match status" value="1"/>
</dbReference>
<dbReference type="InterPro" id="IPR051353">
    <property type="entry name" value="Tobamovirus_resist_UPF0261"/>
</dbReference>
<reference evidence="4" key="1">
    <citation type="journal article" date="2019" name="Int. J. Syst. Evol. Microbiol.">
        <title>The Global Catalogue of Microorganisms (GCM) 10K type strain sequencing project: providing services to taxonomists for standard genome sequencing and annotation.</title>
        <authorList>
            <consortium name="The Broad Institute Genomics Platform"/>
            <consortium name="The Broad Institute Genome Sequencing Center for Infectious Disease"/>
            <person name="Wu L."/>
            <person name="Ma J."/>
        </authorList>
    </citation>
    <scope>NUCLEOTIDE SEQUENCE [LARGE SCALE GENOMIC DNA]</scope>
    <source>
        <strain evidence="4">KLKA75</strain>
    </source>
</reference>
<dbReference type="PIRSF" id="PIRSF033271">
    <property type="entry name" value="UCP033271"/>
    <property type="match status" value="1"/>
</dbReference>
<dbReference type="Gene3D" id="3.40.50.12030">
    <property type="entry name" value="Uncharacterised protein family UPF0261, NC domain"/>
    <property type="match status" value="1"/>
</dbReference>